<dbReference type="SUPFAM" id="SSF49899">
    <property type="entry name" value="Concanavalin A-like lectins/glucanases"/>
    <property type="match status" value="2"/>
</dbReference>
<evidence type="ECO:0000256" key="5">
    <source>
        <dbReference type="ARBA" id="ARBA00023157"/>
    </source>
</evidence>
<reference evidence="9" key="1">
    <citation type="journal article" date="2019" name="Int. J. Syst. Evol. Microbiol.">
        <title>The Global Catalogue of Microorganisms (GCM) 10K type strain sequencing project: providing services to taxonomists for standard genome sequencing and annotation.</title>
        <authorList>
            <consortium name="The Broad Institute Genomics Platform"/>
            <consortium name="The Broad Institute Genome Sequencing Center for Infectious Disease"/>
            <person name="Wu L."/>
            <person name="Ma J."/>
        </authorList>
    </citation>
    <scope>NUCLEOTIDE SEQUENCE [LARGE SCALE GENOMIC DNA]</scope>
    <source>
        <strain evidence="9">KCTC 42423</strain>
    </source>
</reference>
<keyword evidence="2" id="KW-0479">Metal-binding</keyword>
<feature type="domain" description="LamG-like jellyroll fold" evidence="7">
    <location>
        <begin position="2076"/>
        <end position="2221"/>
    </location>
</feature>
<keyword evidence="9" id="KW-1185">Reference proteome</keyword>
<keyword evidence="3 6" id="KW-0732">Signal</keyword>
<gene>
    <name evidence="8" type="ORF">ACFSTE_11210</name>
</gene>
<dbReference type="InterPro" id="IPR006558">
    <property type="entry name" value="LamG-like"/>
</dbReference>
<feature type="signal peptide" evidence="6">
    <location>
        <begin position="1"/>
        <end position="19"/>
    </location>
</feature>
<evidence type="ECO:0000256" key="4">
    <source>
        <dbReference type="ARBA" id="ARBA00022837"/>
    </source>
</evidence>
<accession>A0ABW5N8V7</accession>
<evidence type="ECO:0000259" key="7">
    <source>
        <dbReference type="SMART" id="SM00560"/>
    </source>
</evidence>
<evidence type="ECO:0000256" key="6">
    <source>
        <dbReference type="SAM" id="SignalP"/>
    </source>
</evidence>
<dbReference type="PANTHER" id="PTHR19277:SF125">
    <property type="entry name" value="B6"/>
    <property type="match status" value="1"/>
</dbReference>
<keyword evidence="4" id="KW-0106">Calcium</keyword>
<dbReference type="SMART" id="SM00560">
    <property type="entry name" value="LamGL"/>
    <property type="match status" value="1"/>
</dbReference>
<dbReference type="Pfam" id="PF13385">
    <property type="entry name" value="Laminin_G_3"/>
    <property type="match status" value="2"/>
</dbReference>
<evidence type="ECO:0000313" key="8">
    <source>
        <dbReference type="EMBL" id="MFD2591394.1"/>
    </source>
</evidence>
<protein>
    <submittedName>
        <fullName evidence="8">LamG-like jellyroll fold domain-containing protein</fullName>
    </submittedName>
</protein>
<evidence type="ECO:0000256" key="1">
    <source>
        <dbReference type="ARBA" id="ARBA00001913"/>
    </source>
</evidence>
<evidence type="ECO:0000313" key="9">
    <source>
        <dbReference type="Proteomes" id="UP001597459"/>
    </source>
</evidence>
<dbReference type="RefSeq" id="WP_378256892.1">
    <property type="nucleotide sequence ID" value="NZ_JBHSJV010000001.1"/>
</dbReference>
<comment type="cofactor">
    <cofactor evidence="1">
        <name>Ca(2+)</name>
        <dbReference type="ChEBI" id="CHEBI:29108"/>
    </cofactor>
</comment>
<comment type="caution">
    <text evidence="8">The sequence shown here is derived from an EMBL/GenBank/DDBJ whole genome shotgun (WGS) entry which is preliminary data.</text>
</comment>
<evidence type="ECO:0000256" key="2">
    <source>
        <dbReference type="ARBA" id="ARBA00022723"/>
    </source>
</evidence>
<name>A0ABW5N8V7_9FLAO</name>
<dbReference type="Proteomes" id="UP001597459">
    <property type="component" value="Unassembled WGS sequence"/>
</dbReference>
<organism evidence="8 9">
    <name type="scientific">Aquimarina hainanensis</name>
    <dbReference type="NCBI Taxonomy" id="1578017"/>
    <lineage>
        <taxon>Bacteria</taxon>
        <taxon>Pseudomonadati</taxon>
        <taxon>Bacteroidota</taxon>
        <taxon>Flavobacteriia</taxon>
        <taxon>Flavobacteriales</taxon>
        <taxon>Flavobacteriaceae</taxon>
        <taxon>Aquimarina</taxon>
    </lineage>
</organism>
<proteinExistence type="predicted"/>
<dbReference type="PANTHER" id="PTHR19277">
    <property type="entry name" value="PENTRAXIN"/>
    <property type="match status" value="1"/>
</dbReference>
<dbReference type="EMBL" id="JBHULX010000021">
    <property type="protein sequence ID" value="MFD2591394.1"/>
    <property type="molecule type" value="Genomic_DNA"/>
</dbReference>
<keyword evidence="5" id="KW-1015">Disulfide bond</keyword>
<sequence>MKKILLSLCLGLMVNWLWAQSNPQVITGATTLQEQAYNTNGDKVSLQIGPSQHYFQYSLPIPEESNGTVMGYFPWDVLYMEDTFAEETFDISKGYYGDKIQLDWSIGANKEAIDRIEIYRRPYIDENTSYFEYQNGVNVPHPSFGLPITTLSRDDFQYIDNYIEGGILYEYLVYAQGVSAIAERYITYITGIGYRNPTAVVSGNISFDGGNPVKDVVVRAEPQGAEIKAGSSIAVTDQGNLSVQYLNKNITTAATFQSWMRISETADFTWVRLQQRDFLTGELTNSTTEAKIQLEEVEEEKTLNILIRDEGSGVHKVILKKFYPTGEVNGRGDDIFKPITEIAAHFIHLSLVLNEGDRPALFINGRQLNQAFIEETIAAQQKELDINKRTIPELEINTTYRYPSTNSFNSLLIADKMNGIIDEIRLWQGKLNGKTIRQDFKRYLSGTETNLLMYLRANEGQGVYAYDLSAKGYDFNKNKALLQLASWTGNISDRPTGNQLGVLGVTDENGNYVIAAIPYTGTGESFNITPSFGVHQFEPNQQLIFLGQGAEVANKIDFKDISSFIFRGKARMDVVGTFEPIRNNDGTIVVPEVLQVKETGYNEYTVSMTDGNERTYQKGDYQMGEVPNTIVDMPNVGVEGANIYIDGNIVIGKDNKPVLTDEDGGFVIEVPIGNHYIEVKKDRHDFTYGGRFPMTIVDALAQEERLKGSPLTTEESEYITENHKTEFDFFEHQEQSVTFLDQTKVTLVGKVVGGSVEGEKPIGFGGEGYVEHIFDPQTPNERKVAVSAVNNIGQATIKLSHEAGDVTIATNKASGEYRRELAPLQYVIEKTSTSDGVTVLIDTDNISHTFLNANEVVDLRTVPTPKTSEFSLGEEEEPLVSDPYHFEKSFVYRSAPQLDVTRQTSAPMINIGGVEYYTEGLKHNGQDLVIYEQFEEYFIDFETSEVYKNYDDLATGKEVRVPITDGEFIITNNLALENTESISYNDTDKSKSTYRFKAGLPRISKPFLKTLSINYRVNNVDTPAHGYNNEGLILGGKSDGSQTFVTAAPEVPDIILRDPPGSNSFAAIEKGESISFTTKSSFTSTGGISNSLQVLLGVKFGAGGGLAGPVIESKATNNATVGISIKTSSDKGRSLKTTYSFDQTIKTSSSPFYVGADGDLYIGNSSNYFYGSYDNIQANTTYLPDSDALELHFKDIQGNEIPLFISKQKAMYFVEEPSETFFVYSQRHIIDVLIPELEQIVYNIDHGIIDPNTPGVLPRKEYLQQIALWKKAILRNEITKYKALNERSEYKKELTSFLEDQQSRLEREIEKGDLAPGGLLHSETQLKEKLDDLKGLETMLEANFEENISFDAGVGDITKGMSTASVSGESTAYNITIDESLAIELGFKFNGVGLLNKTEAAFSQKIDGSINTENVETTKVSYTLKDNDKANMLSVDVINAFDGNGPVFSTIGGRTSCPYEGISTSLFFEKTAYNRDVNEYKRKKALYDKYLDDKKKFDRCVILALLSGQIPSCTPPSPVEKPSFEITQIDTYTGDFALNYATQKVEIPLISVENANIANVPEAGAAEFTLLLENNSVSETDMDFKLRIDPATNPYNVKHNIALNGTIIRVPYGKKIPFALTLEKSVSDQYEYKDIDIVLESLCDKYNVNDRVSVSASFVPSCSKVVISKPFDNWVVNNEDIYNQDGTTNKLGIELSEFDTSFSSFKKIELQYRKSTASSWNRLHTYYKAPFTSAGGVLVDYLATAIADGEDKNSVITETTQLYEFDVDKLSLSDGTYELRAISTCSNGTQYISKVITGTVDLNKPEQFGTPSPTDGILNAGEDLRLQFSEPIQFNDAISKIEIVAETNNMPISHGVSVYFNGPENSVEIDKTNVVSGNFSIEFWMNNSSKSDAIIMQQENGFEVALIDGELVWTLGDQTIQSSISKDDVFHHYTLSYHETKGELRIYEDSHELAVRTVDKIEFTNKGRLTLGGNTFSGNLHDLRMWTKSLSLSESVANMYTQFSGSERDLIGYWPMNEGHGDVMKDLARYIHGKMEASWDIKPKTNAYDFKDRQYIELNLNDFSEFGAAKQIHDEMDITLSFWMKTASKEVATMFSNGRGTIEDLVQANGKRNKWEVGLDEEGSLIFTNEGVTYKLTETSLTDNSWHHIAMIVNRRGALKTYVDNTLVSSHSAKNIGGISGNKFWIGARGFTEVDGTIVTDRFFTGKIDEVRLWNTARTIEQLRRDSTCEIAPATLGLLLYTTMNQPELPNGKGPKYYHALSNNTTPAVFSILSSGVPNYSEDAPKLKPKRNLLSFDVRHIINGDEMIITPEISDWAVLEGQVLDITVDRIFDLAENRQASPITWTAFVERNEVSWYVADKEDLLEIEKFVGDEYEFDISLINRGGKKQTFAIKNIPNWLSLDKTYGTLDPNSKMTVKASIDPEFTIGEYIENLYLETDFGLDQKLQLNLRVLETEPDWTVNPSAFDFSMNFIGKLKINGIISTDAYDKVGAFVNGVPRGETHLLYDEAFDEYFIYLTVFSNTAFGDAIIFKAWDASQGKIVEIEVDDMRSVVFMENEVIGTKSNSALFENTNVVEQHLSLNTGWTWVSFDVNDPNFKNLNELTKNLALSTGDRILSLSPAQLETYYKHPTDITKSSWSGNISANGGMTTEKMYKLNLAKGGELIIKGEKVDVSKWSYELKENWNWLPFIIGNNTPVNEALAFYDPKDGDVIKSQNLFAIFDPINGWTGTLDYLLAGHGYMIKSGKAQTFKYPTYLSSKAKVIEKETETPSEDQVAVTYARYPENMNVILQLPKGYSKVVVYDMKGNRRGSASNQLVGEESLSFLTIYGQANEMLRFYVSGETTEEATTKLMTFSANKVVGTIQVPVLLEMVSETIDIYPNPFENELRIKVLSERSQKVRVFIHSLSGQQVYQRELYVDKGEAFFSIAPEISSGAYYLYTIVNDTIMRNMIVKK</sequence>
<feature type="chain" id="PRO_5046047884" evidence="6">
    <location>
        <begin position="20"/>
        <end position="2954"/>
    </location>
</feature>
<dbReference type="InterPro" id="IPR013320">
    <property type="entry name" value="ConA-like_dom_sf"/>
</dbReference>
<dbReference type="Gene3D" id="2.60.120.200">
    <property type="match status" value="3"/>
</dbReference>
<dbReference type="InterPro" id="IPR051360">
    <property type="entry name" value="Neuronal_Pentraxin_Related"/>
</dbReference>
<evidence type="ECO:0000256" key="3">
    <source>
        <dbReference type="ARBA" id="ARBA00022729"/>
    </source>
</evidence>